<dbReference type="Proteomes" id="UP000095143">
    <property type="component" value="Unassembled WGS sequence"/>
</dbReference>
<gene>
    <name evidence="1" type="ORF">BBI10_02230</name>
</gene>
<dbReference type="EMBL" id="MDEN01000049">
    <property type="protein sequence ID" value="OCX25524.1"/>
    <property type="molecule type" value="Genomic_DNA"/>
</dbReference>
<dbReference type="AlphaFoldDB" id="A0A1C2EEL6"/>
<protein>
    <submittedName>
        <fullName evidence="1">Uncharacterized protein</fullName>
    </submittedName>
</protein>
<proteinExistence type="predicted"/>
<evidence type="ECO:0000313" key="2">
    <source>
        <dbReference type="Proteomes" id="UP000095143"/>
    </source>
</evidence>
<reference evidence="1 2" key="1">
    <citation type="submission" date="2016-08" db="EMBL/GenBank/DDBJ databases">
        <title>Whole genome sequence of Pseudomonas graminis strain UASWS1507, a potential biological control agent for agriculture.</title>
        <authorList>
            <person name="Crovadore J."/>
            <person name="Calmin G."/>
            <person name="Chablais R."/>
            <person name="Cochard B."/>
            <person name="Lefort F."/>
        </authorList>
    </citation>
    <scope>NUCLEOTIDE SEQUENCE [LARGE SCALE GENOMIC DNA]</scope>
    <source>
        <strain evidence="1 2">UASWS1507</strain>
    </source>
</reference>
<sequence>MSALRQWEIVAFSAGAQPRTITACTYGKRMAQAHHEGIGLEMRDKVMNALLENGFIIPDEPQ</sequence>
<evidence type="ECO:0000313" key="1">
    <source>
        <dbReference type="EMBL" id="OCX25524.1"/>
    </source>
</evidence>
<organism evidence="1 2">
    <name type="scientific">Pseudomonas graminis</name>
    <dbReference type="NCBI Taxonomy" id="158627"/>
    <lineage>
        <taxon>Bacteria</taxon>
        <taxon>Pseudomonadati</taxon>
        <taxon>Pseudomonadota</taxon>
        <taxon>Gammaproteobacteria</taxon>
        <taxon>Pseudomonadales</taxon>
        <taxon>Pseudomonadaceae</taxon>
        <taxon>Pseudomonas</taxon>
    </lineage>
</organism>
<name>A0A1C2EEL6_9PSED</name>
<accession>A0A1C2EEL6</accession>
<comment type="caution">
    <text evidence="1">The sequence shown here is derived from an EMBL/GenBank/DDBJ whole genome shotgun (WGS) entry which is preliminary data.</text>
</comment>